<dbReference type="Gene3D" id="3.30.450.70">
    <property type="match status" value="1"/>
</dbReference>
<reference evidence="3 4" key="1">
    <citation type="journal article" date="2018" name="BMC Genomics">
        <title>The genome of Naegleria lovaniensis, the basis for a comparative approach to unravel pathogenicity factors of the human pathogenic amoeba N. fowleri.</title>
        <authorList>
            <person name="Liechti N."/>
            <person name="Schurch N."/>
            <person name="Bruggmann R."/>
            <person name="Wittwer M."/>
        </authorList>
    </citation>
    <scope>NUCLEOTIDE SEQUENCE [LARGE SCALE GENOMIC DNA]</scope>
    <source>
        <strain evidence="3 4">ATCC 30569</strain>
    </source>
</reference>
<dbReference type="InterPro" id="IPR044760">
    <property type="entry name" value="TRAPPC2L"/>
</dbReference>
<dbReference type="RefSeq" id="XP_044554533.1">
    <property type="nucleotide sequence ID" value="XM_044687011.1"/>
</dbReference>
<dbReference type="Proteomes" id="UP000816034">
    <property type="component" value="Unassembled WGS sequence"/>
</dbReference>
<sequence length="161" mass="18548">MSCICCLAIIGKKNNPLFLKVYKSSEAEDPLKYHYIAHTALDIVEEKINNRKTTNGQNDTMYLGLLFPTEIYKVFGYITNSDVKFLLIIAGDDYQQTDRDSEIRSLFQQLHSLYIDCISNPFYTFGEKIESLQFAIAARSLVQGYNHQQSNNPTVRKSKRF</sequence>
<name>A0AA88GY06_NAELO</name>
<organism evidence="3 4">
    <name type="scientific">Naegleria lovaniensis</name>
    <name type="common">Amoeba</name>
    <dbReference type="NCBI Taxonomy" id="51637"/>
    <lineage>
        <taxon>Eukaryota</taxon>
        <taxon>Discoba</taxon>
        <taxon>Heterolobosea</taxon>
        <taxon>Tetramitia</taxon>
        <taxon>Eutetramitia</taxon>
        <taxon>Vahlkampfiidae</taxon>
        <taxon>Naegleria</taxon>
    </lineage>
</organism>
<keyword evidence="4" id="KW-1185">Reference proteome</keyword>
<dbReference type="GO" id="GO:0006888">
    <property type="term" value="P:endoplasmic reticulum to Golgi vesicle-mediated transport"/>
    <property type="evidence" value="ECO:0007669"/>
    <property type="project" value="InterPro"/>
</dbReference>
<accession>A0AA88GY06</accession>
<evidence type="ECO:0000256" key="1">
    <source>
        <dbReference type="ARBA" id="ARBA00006626"/>
    </source>
</evidence>
<evidence type="ECO:0000256" key="2">
    <source>
        <dbReference type="ARBA" id="ARBA00024408"/>
    </source>
</evidence>
<dbReference type="InterPro" id="IPR006722">
    <property type="entry name" value="Sedlin"/>
</dbReference>
<dbReference type="EMBL" id="PYSW02000004">
    <property type="protein sequence ID" value="KAG2392639.1"/>
    <property type="molecule type" value="Genomic_DNA"/>
</dbReference>
<gene>
    <name evidence="3" type="ORF">C9374_011364</name>
</gene>
<dbReference type="AlphaFoldDB" id="A0AA88GY06"/>
<comment type="caution">
    <text evidence="3">The sequence shown here is derived from an EMBL/GenBank/DDBJ whole genome shotgun (WGS) entry which is preliminary data.</text>
</comment>
<protein>
    <recommendedName>
        <fullName evidence="2">Trafficking protein particle complex subunit 2-like protein</fullName>
    </recommendedName>
</protein>
<dbReference type="GO" id="GO:0005737">
    <property type="term" value="C:cytoplasm"/>
    <property type="evidence" value="ECO:0007669"/>
    <property type="project" value="GOC"/>
</dbReference>
<dbReference type="InterPro" id="IPR011012">
    <property type="entry name" value="Longin-like_dom_sf"/>
</dbReference>
<evidence type="ECO:0000313" key="3">
    <source>
        <dbReference type="EMBL" id="KAG2392639.1"/>
    </source>
</evidence>
<dbReference type="PANTHER" id="PTHR12403">
    <property type="entry name" value="TRAFFICKING PROTEIN PARTICLE COMPLEX SUBUNIT 2"/>
    <property type="match status" value="1"/>
</dbReference>
<comment type="similarity">
    <text evidence="1">Belongs to the TRAPP small subunits family. Sedlin subfamily.</text>
</comment>
<proteinExistence type="inferred from homology"/>
<dbReference type="GeneID" id="68103818"/>
<evidence type="ECO:0000313" key="4">
    <source>
        <dbReference type="Proteomes" id="UP000816034"/>
    </source>
</evidence>
<dbReference type="CDD" id="cd14854">
    <property type="entry name" value="TRAPPC2L"/>
    <property type="match status" value="1"/>
</dbReference>
<dbReference type="SUPFAM" id="SSF64356">
    <property type="entry name" value="SNARE-like"/>
    <property type="match status" value="1"/>
</dbReference>
<dbReference type="Pfam" id="PF04628">
    <property type="entry name" value="Sedlin_N"/>
    <property type="match status" value="1"/>
</dbReference>